<evidence type="ECO:0000313" key="1">
    <source>
        <dbReference type="EMBL" id="KAF5869489.1"/>
    </source>
</evidence>
<keyword evidence="2" id="KW-1185">Reference proteome</keyword>
<sequence length="66" mass="7646">MVSLVKTTNHEDEMLYIYMQVSGFGVGFQNPNMPVELRQDSFSNISFSQKMLLELMFCLNEEFNAT</sequence>
<protein>
    <submittedName>
        <fullName evidence="1">Uncharacterized protein</fullName>
    </submittedName>
</protein>
<dbReference type="RefSeq" id="XP_037188438.1">
    <property type="nucleotide sequence ID" value="XM_037341626.1"/>
</dbReference>
<evidence type="ECO:0000313" key="2">
    <source>
        <dbReference type="Proteomes" id="UP000531561"/>
    </source>
</evidence>
<name>A0A8H6EEL3_9HELO</name>
<dbReference type="GeneID" id="59265318"/>
<accession>A0A8H6EEL3</accession>
<gene>
    <name evidence="1" type="ORF">Bfra_011298</name>
</gene>
<dbReference type="EMBL" id="JABFCT010000017">
    <property type="protein sequence ID" value="KAF5869489.1"/>
    <property type="molecule type" value="Genomic_DNA"/>
</dbReference>
<dbReference type="Proteomes" id="UP000531561">
    <property type="component" value="Unassembled WGS sequence"/>
</dbReference>
<organism evidence="1 2">
    <name type="scientific">Botrytis fragariae</name>
    <dbReference type="NCBI Taxonomy" id="1964551"/>
    <lineage>
        <taxon>Eukaryota</taxon>
        <taxon>Fungi</taxon>
        <taxon>Dikarya</taxon>
        <taxon>Ascomycota</taxon>
        <taxon>Pezizomycotina</taxon>
        <taxon>Leotiomycetes</taxon>
        <taxon>Helotiales</taxon>
        <taxon>Sclerotiniaceae</taxon>
        <taxon>Botrytis</taxon>
    </lineage>
</organism>
<dbReference type="AlphaFoldDB" id="A0A8H6EEL3"/>
<comment type="caution">
    <text evidence="1">The sequence shown here is derived from an EMBL/GenBank/DDBJ whole genome shotgun (WGS) entry which is preliminary data.</text>
</comment>
<proteinExistence type="predicted"/>
<reference evidence="1 2" key="1">
    <citation type="journal article" date="2020" name="Phytopathology">
        <title>A high-quality genome resource of Botrytis fragariae, a new and rapidly spreading fungal pathogen causing strawberry gray mold in the U.S.A.</title>
        <authorList>
            <person name="Wu Y."/>
            <person name="Saski C.A."/>
            <person name="Schnabel G."/>
            <person name="Xiao S."/>
            <person name="Hu M."/>
        </authorList>
    </citation>
    <scope>NUCLEOTIDE SEQUENCE [LARGE SCALE GENOMIC DNA]</scope>
    <source>
        <strain evidence="1 2">BVB16</strain>
    </source>
</reference>